<organism evidence="2 3">
    <name type="scientific">Roseibium sediminicola</name>
    <dbReference type="NCBI Taxonomy" id="2933272"/>
    <lineage>
        <taxon>Bacteria</taxon>
        <taxon>Pseudomonadati</taxon>
        <taxon>Pseudomonadota</taxon>
        <taxon>Alphaproteobacteria</taxon>
        <taxon>Hyphomicrobiales</taxon>
        <taxon>Stappiaceae</taxon>
        <taxon>Roseibium</taxon>
    </lineage>
</organism>
<reference evidence="2" key="1">
    <citation type="submission" date="2022-04" db="EMBL/GenBank/DDBJ databases">
        <title>Roseibium sp. CAU 1639 isolated from mud.</title>
        <authorList>
            <person name="Kim W."/>
        </authorList>
    </citation>
    <scope>NUCLEOTIDE SEQUENCE</scope>
    <source>
        <strain evidence="2">CAU 1639</strain>
    </source>
</reference>
<evidence type="ECO:0000313" key="2">
    <source>
        <dbReference type="EMBL" id="MCK7616022.1"/>
    </source>
</evidence>
<accession>A0ABT0H2W2</accession>
<protein>
    <submittedName>
        <fullName evidence="2">Uncharacterized protein</fullName>
    </submittedName>
</protein>
<comment type="caution">
    <text evidence="2">The sequence shown here is derived from an EMBL/GenBank/DDBJ whole genome shotgun (WGS) entry which is preliminary data.</text>
</comment>
<gene>
    <name evidence="2" type="ORF">M0H32_28020</name>
</gene>
<keyword evidence="1" id="KW-0732">Signal</keyword>
<evidence type="ECO:0000256" key="1">
    <source>
        <dbReference type="SAM" id="SignalP"/>
    </source>
</evidence>
<dbReference type="RefSeq" id="WP_248159959.1">
    <property type="nucleotide sequence ID" value="NZ_JALNMJ010000038.1"/>
</dbReference>
<name>A0ABT0H2W2_9HYPH</name>
<sequence length="147" mass="15701">MINRLKTVSLALAMSTIGLTLVPGMASAEQWQIVDVTGPLKNDYATAPKARPGVWSQLVAPASDANYGSLQAAHLKPHLGGYLNGSIALKPVIDLPVSSEGSWYSDGFQWVDLKPHVAPPTASMDMPNAGETNTIILADLKPHLQRF</sequence>
<feature type="signal peptide" evidence="1">
    <location>
        <begin position="1"/>
        <end position="28"/>
    </location>
</feature>
<dbReference type="Proteomes" id="UP001431221">
    <property type="component" value="Unassembled WGS sequence"/>
</dbReference>
<proteinExistence type="predicted"/>
<evidence type="ECO:0000313" key="3">
    <source>
        <dbReference type="Proteomes" id="UP001431221"/>
    </source>
</evidence>
<feature type="chain" id="PRO_5046545983" evidence="1">
    <location>
        <begin position="29"/>
        <end position="147"/>
    </location>
</feature>
<keyword evidence="3" id="KW-1185">Reference proteome</keyword>
<dbReference type="EMBL" id="JALNMJ010000038">
    <property type="protein sequence ID" value="MCK7616022.1"/>
    <property type="molecule type" value="Genomic_DNA"/>
</dbReference>